<evidence type="ECO:0000313" key="3">
    <source>
        <dbReference type="Proteomes" id="UP000076131"/>
    </source>
</evidence>
<dbReference type="Gene3D" id="3.30.1330.130">
    <property type="match status" value="1"/>
</dbReference>
<dbReference type="EMBL" id="LVJS01000022">
    <property type="protein sequence ID" value="KZC24665.1"/>
    <property type="molecule type" value="Genomic_DNA"/>
</dbReference>
<keyword evidence="3" id="KW-1185">Reference proteome</keyword>
<dbReference type="RefSeq" id="WP_008438468.1">
    <property type="nucleotide sequence ID" value="NZ_LVJS01000022.1"/>
</dbReference>
<dbReference type="AlphaFoldDB" id="A0A154QKG4"/>
<evidence type="ECO:0000313" key="2">
    <source>
        <dbReference type="EMBL" id="KZC24665.1"/>
    </source>
</evidence>
<evidence type="ECO:0000259" key="1">
    <source>
        <dbReference type="Pfam" id="PF02663"/>
    </source>
</evidence>
<dbReference type="InterPro" id="IPR003814">
    <property type="entry name" value="FmdEsu_dom"/>
</dbReference>
<proteinExistence type="predicted"/>
<sequence>MNYPAFYEQAPRIRMRDPLAAFLGAAQDGLMEYAYVDAVRLAGHSCPTVAGAWLMARTALRALYADEPAERGGVAVHMPAAEGEGVTGVIAQVLTLVTGAAAGNGFHGIGGRFVRQSLLDYATAPGTAAVQFTRRDNGAAVAVELDLSTVPAAPNLRELMVGALQPGAGAEQRAAFAQAWQGRVQRLLLEHADDPQVLRLTRLH</sequence>
<name>A0A154QKG4_9GAMM</name>
<dbReference type="Pfam" id="PF02663">
    <property type="entry name" value="FmdE"/>
    <property type="match status" value="1"/>
</dbReference>
<dbReference type="Proteomes" id="UP000076131">
    <property type="component" value="Unassembled WGS sequence"/>
</dbReference>
<protein>
    <recommendedName>
        <fullName evidence="1">Formylmethanofuran dehydrogenase subunit E domain-containing protein</fullName>
    </recommendedName>
</protein>
<reference evidence="2 3" key="1">
    <citation type="journal article" date="2016" name="MBio">
        <title>Lateral Gene Transfer in a Heavy Metal-Contaminated-Groundwater Microbial Community.</title>
        <authorList>
            <person name="Hemme C.L."/>
            <person name="Green S.J."/>
            <person name="Rishishwar L."/>
            <person name="Prakash O."/>
            <person name="Pettenato A."/>
            <person name="Chakraborty R."/>
            <person name="Deutschbauer A.M."/>
            <person name="Van Nostrand J.D."/>
            <person name="Wu L."/>
            <person name="He Z."/>
            <person name="Jordan I.K."/>
            <person name="Hazen T.C."/>
            <person name="Arkin A.P."/>
            <person name="Kostka J.E."/>
            <person name="Zhou J."/>
        </authorList>
    </citation>
    <scope>NUCLEOTIDE SEQUENCE [LARGE SCALE GENOMIC DNA]</scope>
    <source>
        <strain evidence="2 3">FW104-T7</strain>
    </source>
</reference>
<organism evidence="2 3">
    <name type="scientific">Rhodanobacter thiooxydans</name>
    <dbReference type="NCBI Taxonomy" id="416169"/>
    <lineage>
        <taxon>Bacteria</taxon>
        <taxon>Pseudomonadati</taxon>
        <taxon>Pseudomonadota</taxon>
        <taxon>Gammaproteobacteria</taxon>
        <taxon>Lysobacterales</taxon>
        <taxon>Rhodanobacteraceae</taxon>
        <taxon>Rhodanobacter</taxon>
    </lineage>
</organism>
<accession>A0A154QKG4</accession>
<comment type="caution">
    <text evidence="2">The sequence shown here is derived from an EMBL/GenBank/DDBJ whole genome shotgun (WGS) entry which is preliminary data.</text>
</comment>
<gene>
    <name evidence="2" type="ORF">RHOFW104T7_07555</name>
</gene>
<dbReference type="STRING" id="416169.RHOFW104T7_07555"/>
<dbReference type="SUPFAM" id="SSF143555">
    <property type="entry name" value="FwdE-like"/>
    <property type="match status" value="1"/>
</dbReference>
<feature type="domain" description="Formylmethanofuran dehydrogenase subunit E" evidence="1">
    <location>
        <begin position="43"/>
        <end position="188"/>
    </location>
</feature>
<dbReference type="eggNOG" id="COG2191">
    <property type="taxonomic scope" value="Bacteria"/>
</dbReference>